<organism evidence="1">
    <name type="scientific">Rhizophora mucronata</name>
    <name type="common">Asiatic mangrove</name>
    <dbReference type="NCBI Taxonomy" id="61149"/>
    <lineage>
        <taxon>Eukaryota</taxon>
        <taxon>Viridiplantae</taxon>
        <taxon>Streptophyta</taxon>
        <taxon>Embryophyta</taxon>
        <taxon>Tracheophyta</taxon>
        <taxon>Spermatophyta</taxon>
        <taxon>Magnoliopsida</taxon>
        <taxon>eudicotyledons</taxon>
        <taxon>Gunneridae</taxon>
        <taxon>Pentapetalae</taxon>
        <taxon>rosids</taxon>
        <taxon>fabids</taxon>
        <taxon>Malpighiales</taxon>
        <taxon>Rhizophoraceae</taxon>
        <taxon>Rhizophora</taxon>
    </lineage>
</organism>
<evidence type="ECO:0000313" key="1">
    <source>
        <dbReference type="EMBL" id="MBX64430.1"/>
    </source>
</evidence>
<accession>A0A2P2QBQ6</accession>
<reference evidence="1" key="1">
    <citation type="submission" date="2018-02" db="EMBL/GenBank/DDBJ databases">
        <title>Rhizophora mucronata_Transcriptome.</title>
        <authorList>
            <person name="Meera S.P."/>
            <person name="Sreeshan A."/>
            <person name="Augustine A."/>
        </authorList>
    </citation>
    <scope>NUCLEOTIDE SEQUENCE</scope>
    <source>
        <tissue evidence="1">Leaf</tissue>
    </source>
</reference>
<sequence length="20" mass="2288">MIACVLHILICDTIFILLSR</sequence>
<dbReference type="EMBL" id="GGEC01083946">
    <property type="protein sequence ID" value="MBX64430.1"/>
    <property type="molecule type" value="Transcribed_RNA"/>
</dbReference>
<proteinExistence type="predicted"/>
<name>A0A2P2QBQ6_RHIMU</name>
<protein>
    <submittedName>
        <fullName evidence="1">Uncharacterized protein</fullName>
    </submittedName>
</protein>
<dbReference type="AlphaFoldDB" id="A0A2P2QBQ6"/>